<dbReference type="SUPFAM" id="SSF52096">
    <property type="entry name" value="ClpP/crotonase"/>
    <property type="match status" value="1"/>
</dbReference>
<dbReference type="InterPro" id="IPR029045">
    <property type="entry name" value="ClpP/crotonase-like_dom_sf"/>
</dbReference>
<protein>
    <submittedName>
        <fullName evidence="1">Uncharacterized protein</fullName>
    </submittedName>
</protein>
<evidence type="ECO:0000313" key="1">
    <source>
        <dbReference type="EMBL" id="KAK7539095.1"/>
    </source>
</evidence>
<gene>
    <name evidence="1" type="ORF">IWX46DRAFT_607994</name>
</gene>
<dbReference type="EMBL" id="JBBPDW010000029">
    <property type="protein sequence ID" value="KAK7539095.1"/>
    <property type="molecule type" value="Genomic_DNA"/>
</dbReference>
<organism evidence="1 2">
    <name type="scientific">Phyllosticta citricarpa</name>
    <dbReference type="NCBI Taxonomy" id="55181"/>
    <lineage>
        <taxon>Eukaryota</taxon>
        <taxon>Fungi</taxon>
        <taxon>Dikarya</taxon>
        <taxon>Ascomycota</taxon>
        <taxon>Pezizomycotina</taxon>
        <taxon>Dothideomycetes</taxon>
        <taxon>Dothideomycetes incertae sedis</taxon>
        <taxon>Botryosphaeriales</taxon>
        <taxon>Phyllostictaceae</taxon>
        <taxon>Phyllosticta</taxon>
    </lineage>
</organism>
<proteinExistence type="predicted"/>
<name>A0ABR1LV74_9PEZI</name>
<evidence type="ECO:0000313" key="2">
    <source>
        <dbReference type="Proteomes" id="UP001365128"/>
    </source>
</evidence>
<reference evidence="1 2" key="1">
    <citation type="submission" date="2024-04" db="EMBL/GenBank/DDBJ databases">
        <title>Phyllosticta paracitricarpa is synonymous to the EU quarantine fungus P. citricarpa based on phylogenomic analyses.</title>
        <authorList>
            <consortium name="Lawrence Berkeley National Laboratory"/>
            <person name="Van Ingen-Buijs V.A."/>
            <person name="Van Westerhoven A.C."/>
            <person name="Haridas S."/>
            <person name="Skiadas P."/>
            <person name="Martin F."/>
            <person name="Groenewald J.Z."/>
            <person name="Crous P.W."/>
            <person name="Seidl M.F."/>
        </authorList>
    </citation>
    <scope>NUCLEOTIDE SEQUENCE [LARGE SCALE GENOMIC DNA]</scope>
    <source>
        <strain evidence="1 2">CBS 122670</strain>
    </source>
</reference>
<accession>A0ABR1LV74</accession>
<comment type="caution">
    <text evidence="1">The sequence shown here is derived from an EMBL/GenBank/DDBJ whole genome shotgun (WGS) entry which is preliminary data.</text>
</comment>
<keyword evidence="2" id="KW-1185">Reference proteome</keyword>
<dbReference type="Gene3D" id="3.90.226.10">
    <property type="entry name" value="2-enoyl-CoA Hydratase, Chain A, domain 1"/>
    <property type="match status" value="1"/>
</dbReference>
<dbReference type="Proteomes" id="UP001365128">
    <property type="component" value="Unassembled WGS sequence"/>
</dbReference>
<sequence length="143" mass="15990">MYLLSTGDTYGPSSPHFWPTVPGDAARRDAAKVLPRALELARNMAMTVSPLASYMNRCLRWRNPGSAEAAHLLDSAVLFHMFTARDQQEGVDALMQKRMPNFQATVDDDAPPNFPWWYEIDTGRRPVAAVPPPKGKLRGIDHE</sequence>